<evidence type="ECO:0000256" key="2">
    <source>
        <dbReference type="SAM" id="MobiDB-lite"/>
    </source>
</evidence>
<reference evidence="6" key="3">
    <citation type="journal article" date="2008" name="Nucleic Acids Res.">
        <title>The rice annotation project database (RAP-DB): 2008 update.</title>
        <authorList>
            <consortium name="The rice annotation project (RAP)"/>
        </authorList>
    </citation>
    <scope>GENOME REANNOTATION</scope>
    <source>
        <strain evidence="6">cv. Nipponbare</strain>
    </source>
</reference>
<dbReference type="InterPro" id="IPR007321">
    <property type="entry name" value="Transposase_28"/>
</dbReference>
<reference evidence="5" key="1">
    <citation type="journal article" date="2002" name="Nature">
        <title>Sequence and analysis of rice chromosome 4.</title>
        <authorList>
            <person name="Feng Q."/>
            <person name="Zhang Y."/>
            <person name="Hao P."/>
            <person name="Wang S."/>
            <person name="Fu G."/>
            <person name="Huang Y."/>
            <person name="Li Y."/>
            <person name="Zhu J."/>
            <person name="Liu Y."/>
            <person name="Hu X."/>
            <person name="Jia P."/>
            <person name="Zhang Y."/>
            <person name="Zhao Q."/>
            <person name="Ying K."/>
            <person name="Yu S."/>
            <person name="Tang Y."/>
            <person name="Weng Q."/>
            <person name="Zhang L."/>
            <person name="Lu Y."/>
            <person name="Mu J."/>
            <person name="Lu Y."/>
            <person name="Zhang L.S."/>
            <person name="Yu Z."/>
            <person name="Fan D."/>
            <person name="Liu X."/>
            <person name="Lu T."/>
            <person name="Li C."/>
            <person name="Wu Y."/>
            <person name="Sun T."/>
            <person name="Lei H."/>
            <person name="Li T."/>
            <person name="Hu H."/>
            <person name="Guan J."/>
            <person name="Wu M."/>
            <person name="Zhang R."/>
            <person name="Zhou B."/>
            <person name="Chen Z."/>
            <person name="Chen L."/>
            <person name="Jin Z."/>
            <person name="Wang R."/>
            <person name="Yin H."/>
            <person name="Cai Z."/>
            <person name="Ren S."/>
            <person name="Lv G."/>
            <person name="Gu W."/>
            <person name="Zhu G."/>
            <person name="Tu Y."/>
            <person name="Jia J."/>
            <person name="Zhang Y."/>
            <person name="Chen J."/>
            <person name="Kang H."/>
            <person name="Chen X."/>
            <person name="Shao C."/>
            <person name="Sun Y."/>
            <person name="Hu Q."/>
            <person name="Zhang X."/>
            <person name="Zhang W."/>
            <person name="Wang L."/>
            <person name="Ding C."/>
            <person name="Sheng H."/>
            <person name="Gu J."/>
            <person name="Chen S."/>
            <person name="Ni L."/>
            <person name="Zhu F."/>
            <person name="Chen W."/>
            <person name="Lan L."/>
            <person name="Lai Y."/>
            <person name="Cheng Z."/>
            <person name="Gu M."/>
            <person name="Jiang J."/>
            <person name="Li J."/>
            <person name="Hong G."/>
            <person name="Xue Y."/>
            <person name="Han B."/>
        </authorList>
    </citation>
    <scope>NUCLEOTIDE SEQUENCE</scope>
</reference>
<evidence type="ECO:0000256" key="1">
    <source>
        <dbReference type="SAM" id="Coils"/>
    </source>
</evidence>
<keyword evidence="1" id="KW-0175">Coiled coil</keyword>
<feature type="coiled-coil region" evidence="1">
    <location>
        <begin position="429"/>
        <end position="456"/>
    </location>
</feature>
<gene>
    <name evidence="4" type="ORF">OSJNBa0095H06.1</name>
    <name evidence="5" type="ORF">OSJNBb0080H08.22</name>
</gene>
<evidence type="ECO:0000259" key="3">
    <source>
        <dbReference type="Pfam" id="PF04195"/>
    </source>
</evidence>
<dbReference type="AlphaFoldDB" id="Q7XRN8"/>
<protein>
    <submittedName>
        <fullName evidence="4">OSJNBa0095H06.1 protein</fullName>
    </submittedName>
    <submittedName>
        <fullName evidence="5">OSJNBb0080H08.22 protein</fullName>
    </submittedName>
</protein>
<dbReference type="PANTHER" id="PTHR33026:SF7">
    <property type="entry name" value="OS03G0100275 PROTEIN"/>
    <property type="match status" value="1"/>
</dbReference>
<organism evidence="5 6">
    <name type="scientific">Oryza sativa subsp. japonica</name>
    <name type="common">Rice</name>
    <dbReference type="NCBI Taxonomy" id="39947"/>
    <lineage>
        <taxon>Eukaryota</taxon>
        <taxon>Viridiplantae</taxon>
        <taxon>Streptophyta</taxon>
        <taxon>Embryophyta</taxon>
        <taxon>Tracheophyta</taxon>
        <taxon>Spermatophyta</taxon>
        <taxon>Magnoliopsida</taxon>
        <taxon>Liliopsida</taxon>
        <taxon>Poales</taxon>
        <taxon>Poaceae</taxon>
        <taxon>BOP clade</taxon>
        <taxon>Oryzoideae</taxon>
        <taxon>Oryzeae</taxon>
        <taxon>Oryzinae</taxon>
        <taxon>Oryza</taxon>
        <taxon>Oryza sativa</taxon>
    </lineage>
</organism>
<feature type="compositionally biased region" description="Basic and acidic residues" evidence="2">
    <location>
        <begin position="373"/>
        <end position="395"/>
    </location>
</feature>
<feature type="compositionally biased region" description="Basic and acidic residues" evidence="2">
    <location>
        <begin position="280"/>
        <end position="290"/>
    </location>
</feature>
<feature type="domain" description="Transposase (putative) gypsy type" evidence="3">
    <location>
        <begin position="45"/>
        <end position="92"/>
    </location>
</feature>
<dbReference type="EMBL" id="AL663011">
    <property type="protein sequence ID" value="CAE02394.2"/>
    <property type="molecule type" value="Genomic_DNA"/>
</dbReference>
<dbReference type="PANTHER" id="PTHR33026">
    <property type="entry name" value="OS06G0360600 PROTEIN"/>
    <property type="match status" value="1"/>
</dbReference>
<evidence type="ECO:0000313" key="6">
    <source>
        <dbReference type="Proteomes" id="UP000000763"/>
    </source>
</evidence>
<feature type="coiled-coil region" evidence="1">
    <location>
        <begin position="608"/>
        <end position="656"/>
    </location>
</feature>
<name>Q7XRN8_ORYSJ</name>
<dbReference type="EMBL" id="AL662985">
    <property type="protein sequence ID" value="CAE02195.2"/>
    <property type="molecule type" value="Genomic_DNA"/>
</dbReference>
<dbReference type="Proteomes" id="UP000000763">
    <property type="component" value="Chromosome 4"/>
</dbReference>
<evidence type="ECO:0000313" key="5">
    <source>
        <dbReference type="EMBL" id="CAE02394.2"/>
    </source>
</evidence>
<accession>Q7XS16</accession>
<accession>Q7XRN8</accession>
<feature type="region of interest" description="Disordered" evidence="2">
    <location>
        <begin position="227"/>
        <end position="417"/>
    </location>
</feature>
<feature type="region of interest" description="Disordered" evidence="2">
    <location>
        <begin position="726"/>
        <end position="749"/>
    </location>
</feature>
<dbReference type="Pfam" id="PF04195">
    <property type="entry name" value="Transposase_28"/>
    <property type="match status" value="1"/>
</dbReference>
<feature type="compositionally biased region" description="Low complexity" evidence="2">
    <location>
        <begin position="244"/>
        <end position="253"/>
    </location>
</feature>
<proteinExistence type="predicted"/>
<sequence length="900" mass="98556">MAQDAGDAVLPALRITAERHLSLIRKIMPEDAAVRVGESRLRPRFFHEVLDFYEIHAFHLAPNVVMTLAILAHLCEMFIGVRPTMRQFLSFFVPWLLQGAVVGGCCFQPRPGTAGQYIESHLCKKWEDWKKDWFYTALPDHPRLRLPAGPPERSATWLVVSELGEEYDAVRDRLRGLRSQGLTGAMVFGDYFRRRIAPLQERSRGAWEYTSFRDRESILAVMSAVGAGRGRSRRGGAGGGAVGAGSSSASAGGSRTGNSGGDGDFRAPGPSRGPGGDSAGDPKGKRKMFESRPPSPPRGGGAERVADRPPAGHKRPAASEAGRKKKRLRKIGQTEPCRGSFIEPPKWTFKRPPSQGRSRGCDLRGAPLGGGGRSDRGPEAEVERAPGAEAGRDPEAEAGGGPEPEVEVEAESARGPEAGVLAAADSIVWEGLNAQVQALADERAALEAEWAQLAADRARVDEGRRAVDDMVEVGHKMRQAQPAEIQAREETLDSVMRETEEERQAALIASSVLDEALGDIRLQYETHAEDLAKRVEDTRGVLDAAAAQERRASEVDASLRAQSAALEAERKVLDERARSAQEFEATIHRRIEVLDRNQREQDERSWKQAQQARELEEHARALEEHTRALEERARMLDQCETTLAAHERTAAEAESSLRLREEAAAERNRTTLAVEASVAHRAEELRLREEACQERDATLAVREAEENRRGVAARWLGEQLAKREEAVTGHEARHLESARAEREAMATRSSELEAQEKELEVGGQLAGAELVSQLTAAQSTLADLGRLVQDQVGEITALRLTNEIGPGQLSDAVDRLGRAGRRIGISVRQDRKLPPTQPAVVLRLDGMAADLERLEEEVGETVKSSSALAQAMVELVLASHQARDNDFLPWRALEDFPPGT</sequence>
<evidence type="ECO:0000313" key="4">
    <source>
        <dbReference type="EMBL" id="CAE02195.2"/>
    </source>
</evidence>
<reference evidence="6" key="2">
    <citation type="journal article" date="2005" name="Nature">
        <title>The map-based sequence of the rice genome.</title>
        <authorList>
            <consortium name="International rice genome sequencing project (IRGSP)"/>
            <person name="Matsumoto T."/>
            <person name="Wu J."/>
            <person name="Kanamori H."/>
            <person name="Katayose Y."/>
            <person name="Fujisawa M."/>
            <person name="Namiki N."/>
            <person name="Mizuno H."/>
            <person name="Yamamoto K."/>
            <person name="Antonio B.A."/>
            <person name="Baba T."/>
            <person name="Sakata K."/>
            <person name="Nagamura Y."/>
            <person name="Aoki H."/>
            <person name="Arikawa K."/>
            <person name="Arita K."/>
            <person name="Bito T."/>
            <person name="Chiden Y."/>
            <person name="Fujitsuka N."/>
            <person name="Fukunaka R."/>
            <person name="Hamada M."/>
            <person name="Harada C."/>
            <person name="Hayashi A."/>
            <person name="Hijishita S."/>
            <person name="Honda M."/>
            <person name="Hosokawa S."/>
            <person name="Ichikawa Y."/>
            <person name="Idonuma A."/>
            <person name="Iijima M."/>
            <person name="Ikeda M."/>
            <person name="Ikeno M."/>
            <person name="Ito K."/>
            <person name="Ito S."/>
            <person name="Ito T."/>
            <person name="Ito Y."/>
            <person name="Ito Y."/>
            <person name="Iwabuchi A."/>
            <person name="Kamiya K."/>
            <person name="Karasawa W."/>
            <person name="Kurita K."/>
            <person name="Katagiri S."/>
            <person name="Kikuta A."/>
            <person name="Kobayashi H."/>
            <person name="Kobayashi N."/>
            <person name="Machita K."/>
            <person name="Maehara T."/>
            <person name="Masukawa M."/>
            <person name="Mizubayashi T."/>
            <person name="Mukai Y."/>
            <person name="Nagasaki H."/>
            <person name="Nagata Y."/>
            <person name="Naito S."/>
            <person name="Nakashima M."/>
            <person name="Nakama Y."/>
            <person name="Nakamichi Y."/>
            <person name="Nakamura M."/>
            <person name="Meguro A."/>
            <person name="Negishi M."/>
            <person name="Ohta I."/>
            <person name="Ohta T."/>
            <person name="Okamoto M."/>
            <person name="Ono N."/>
            <person name="Saji S."/>
            <person name="Sakaguchi M."/>
            <person name="Sakai K."/>
            <person name="Shibata M."/>
            <person name="Shimokawa T."/>
            <person name="Song J."/>
            <person name="Takazaki Y."/>
            <person name="Terasawa K."/>
            <person name="Tsugane M."/>
            <person name="Tsuji K."/>
            <person name="Ueda S."/>
            <person name="Waki K."/>
            <person name="Yamagata H."/>
            <person name="Yamamoto M."/>
            <person name="Yamamoto S."/>
            <person name="Yamane H."/>
            <person name="Yoshiki S."/>
            <person name="Yoshihara R."/>
            <person name="Yukawa K."/>
            <person name="Zhong H."/>
            <person name="Yano M."/>
            <person name="Yuan Q."/>
            <person name="Ouyang S."/>
            <person name="Liu J."/>
            <person name="Jones K.M."/>
            <person name="Gansberger K."/>
            <person name="Moffat K."/>
            <person name="Hill J."/>
            <person name="Bera J."/>
            <person name="Fadrosh D."/>
            <person name="Jin S."/>
            <person name="Johri S."/>
            <person name="Kim M."/>
            <person name="Overton L."/>
            <person name="Reardon M."/>
            <person name="Tsitrin T."/>
            <person name="Vuong H."/>
            <person name="Weaver B."/>
            <person name="Ciecko A."/>
            <person name="Tallon L."/>
            <person name="Jackson J."/>
            <person name="Pai G."/>
            <person name="Aken S.V."/>
            <person name="Utterback T."/>
            <person name="Reidmuller S."/>
            <person name="Feldblyum T."/>
            <person name="Hsiao J."/>
            <person name="Zismann V."/>
            <person name="Iobst S."/>
            <person name="de Vazeille A.R."/>
            <person name="Buell C.R."/>
            <person name="Ying K."/>
            <person name="Li Y."/>
            <person name="Lu T."/>
            <person name="Huang Y."/>
            <person name="Zhao Q."/>
            <person name="Feng Q."/>
            <person name="Zhang L."/>
            <person name="Zhu J."/>
            <person name="Weng Q."/>
            <person name="Mu J."/>
            <person name="Lu Y."/>
            <person name="Fan D."/>
            <person name="Liu Y."/>
            <person name="Guan J."/>
            <person name="Zhang Y."/>
            <person name="Yu S."/>
            <person name="Liu X."/>
            <person name="Zhang Y."/>
            <person name="Hong G."/>
            <person name="Han B."/>
            <person name="Choisne N."/>
            <person name="Demange N."/>
            <person name="Orjeda G."/>
            <person name="Samain S."/>
            <person name="Cattolico L."/>
            <person name="Pelletier E."/>
            <person name="Couloux A."/>
            <person name="Segurens B."/>
            <person name="Wincker P."/>
            <person name="D'Hont A."/>
            <person name="Scarpelli C."/>
            <person name="Weissenbach J."/>
            <person name="Salanoubat M."/>
            <person name="Quetier F."/>
            <person name="Yu Y."/>
            <person name="Kim H.R."/>
            <person name="Rambo T."/>
            <person name="Currie J."/>
            <person name="Collura K."/>
            <person name="Luo M."/>
            <person name="Yang T."/>
            <person name="Ammiraju J.S.S."/>
            <person name="Engler F."/>
            <person name="Soderlund C."/>
            <person name="Wing R.A."/>
            <person name="Palmer L.E."/>
            <person name="de la Bastide M."/>
            <person name="Spiegel L."/>
            <person name="Nascimento L."/>
            <person name="Zutavern T."/>
            <person name="O'Shaughnessy A."/>
            <person name="Dike S."/>
            <person name="Dedhia N."/>
            <person name="Preston R."/>
            <person name="Balija V."/>
            <person name="McCombie W.R."/>
            <person name="Chow T."/>
            <person name="Chen H."/>
            <person name="Chung M."/>
            <person name="Chen C."/>
            <person name="Shaw J."/>
            <person name="Wu H."/>
            <person name="Hsiao K."/>
            <person name="Chao Y."/>
            <person name="Chu M."/>
            <person name="Cheng C."/>
            <person name="Hour A."/>
            <person name="Lee P."/>
            <person name="Lin S."/>
            <person name="Lin Y."/>
            <person name="Liou J."/>
            <person name="Liu S."/>
            <person name="Hsing Y."/>
            <person name="Raghuvanshi S."/>
            <person name="Mohanty A."/>
            <person name="Bharti A.K."/>
            <person name="Gaur A."/>
            <person name="Gupta V."/>
            <person name="Kumar D."/>
            <person name="Ravi V."/>
            <person name="Vij S."/>
            <person name="Kapur A."/>
            <person name="Khurana P."/>
            <person name="Khurana P."/>
            <person name="Khurana J.P."/>
            <person name="Tyagi A.K."/>
            <person name="Gaikwad K."/>
            <person name="Singh A."/>
            <person name="Dalal V."/>
            <person name="Srivastava S."/>
            <person name="Dixit A."/>
            <person name="Pal A.K."/>
            <person name="Ghazi I.A."/>
            <person name="Yadav M."/>
            <person name="Pandit A."/>
            <person name="Bhargava A."/>
            <person name="Sureshbabu K."/>
            <person name="Batra K."/>
            <person name="Sharma T.R."/>
            <person name="Mohapatra T."/>
            <person name="Singh N.K."/>
            <person name="Messing J."/>
            <person name="Nelson A.B."/>
            <person name="Fuks G."/>
            <person name="Kavchok S."/>
            <person name="Keizer G."/>
            <person name="Linton E."/>
            <person name="Llaca V."/>
            <person name="Song R."/>
            <person name="Tanyolac B."/>
            <person name="Young S."/>
            <person name="Ho-Il K."/>
            <person name="Hahn J.H."/>
            <person name="Sangsakoo G."/>
            <person name="Vanavichit A."/>
            <person name="de Mattos Luiz.A.T."/>
            <person name="Zimmer P.D."/>
            <person name="Malone G."/>
            <person name="Dellagostin O."/>
            <person name="de Oliveira A.C."/>
            <person name="Bevan M."/>
            <person name="Bancroft I."/>
            <person name="Minx P."/>
            <person name="Cordum H."/>
            <person name="Wilson R."/>
            <person name="Cheng Z."/>
            <person name="Jin W."/>
            <person name="Jiang J."/>
            <person name="Leong S.A."/>
            <person name="Iwama H."/>
            <person name="Gojobori T."/>
            <person name="Itoh T."/>
            <person name="Niimura Y."/>
            <person name="Fujii Y."/>
            <person name="Habara T."/>
            <person name="Sakai H."/>
            <person name="Sato Y."/>
            <person name="Wilson G."/>
            <person name="Kumar K."/>
            <person name="McCouch S."/>
            <person name="Juretic N."/>
            <person name="Hoen D."/>
            <person name="Wright S."/>
            <person name="Bruskiewich R."/>
            <person name="Bureau T."/>
            <person name="Miyao A."/>
            <person name="Hirochika H."/>
            <person name="Nishikawa T."/>
            <person name="Kadowaki K."/>
            <person name="Sugiura M."/>
            <person name="Burr B."/>
            <person name="Sasaki T."/>
        </authorList>
    </citation>
    <scope>NUCLEOTIDE SEQUENCE [LARGE SCALE GENOMIC DNA]</scope>
    <source>
        <strain evidence="6">cv. Nipponbare</strain>
    </source>
</reference>